<accession>A0ABN9LAD9</accession>
<evidence type="ECO:0000256" key="3">
    <source>
        <dbReference type="ARBA" id="ARBA00022491"/>
    </source>
</evidence>
<dbReference type="Pfam" id="PF00536">
    <property type="entry name" value="SAM_1"/>
    <property type="match status" value="1"/>
</dbReference>
<gene>
    <name evidence="8" type="ORF">RIMI_LOCUS7101432</name>
</gene>
<evidence type="ECO:0000313" key="8">
    <source>
        <dbReference type="EMBL" id="CAJ0937197.1"/>
    </source>
</evidence>
<evidence type="ECO:0000256" key="4">
    <source>
        <dbReference type="ARBA" id="ARBA00023015"/>
    </source>
</evidence>
<comment type="subcellular location">
    <subcellularLocation>
        <location evidence="1">Nucleus</location>
    </subcellularLocation>
</comment>
<keyword evidence="6" id="KW-0539">Nucleus</keyword>
<dbReference type="SUPFAM" id="SSF47769">
    <property type="entry name" value="SAM/Pointed domain"/>
    <property type="match status" value="1"/>
</dbReference>
<evidence type="ECO:0000256" key="6">
    <source>
        <dbReference type="ARBA" id="ARBA00023242"/>
    </source>
</evidence>
<evidence type="ECO:0000256" key="2">
    <source>
        <dbReference type="ARBA" id="ARBA00008469"/>
    </source>
</evidence>
<keyword evidence="4" id="KW-0805">Transcription regulation</keyword>
<reference evidence="8" key="1">
    <citation type="submission" date="2023-07" db="EMBL/GenBank/DDBJ databases">
        <authorList>
            <person name="Stuckert A."/>
        </authorList>
    </citation>
    <scope>NUCLEOTIDE SEQUENCE</scope>
</reference>
<evidence type="ECO:0000259" key="7">
    <source>
        <dbReference type="PROSITE" id="PS50105"/>
    </source>
</evidence>
<dbReference type="Gene3D" id="1.10.150.50">
    <property type="entry name" value="Transcription Factor, Ets-1"/>
    <property type="match status" value="1"/>
</dbReference>
<keyword evidence="5" id="KW-0804">Transcription</keyword>
<dbReference type="EMBL" id="CAUEEQ010013244">
    <property type="protein sequence ID" value="CAJ0937197.1"/>
    <property type="molecule type" value="Genomic_DNA"/>
</dbReference>
<sequence>MGSEGKVSSLSMVTGPRIGAGSLHYGNFRFRYPILRKYRNSVSEFRYREYRPIPDICKPERCANALQGSRDPSLWNMEDVMQFVREADPQLGSHAELFRKHEIDGKALLLLRSDVMMKYMGLKLGPALKLSHHIDKLKQGKF</sequence>
<evidence type="ECO:0000256" key="5">
    <source>
        <dbReference type="ARBA" id="ARBA00023163"/>
    </source>
</evidence>
<dbReference type="InterPro" id="IPR047531">
    <property type="entry name" value="SAM_Scm-like"/>
</dbReference>
<name>A0ABN9LAD9_9NEOB</name>
<dbReference type="InterPro" id="IPR050548">
    <property type="entry name" value="PcG_chromatin_remod_factors"/>
</dbReference>
<comment type="similarity">
    <text evidence="2">Belongs to the SCM family.</text>
</comment>
<dbReference type="PROSITE" id="PS50105">
    <property type="entry name" value="SAM_DOMAIN"/>
    <property type="match status" value="1"/>
</dbReference>
<dbReference type="PANTHER" id="PTHR12247">
    <property type="entry name" value="POLYCOMB GROUP PROTEIN"/>
    <property type="match status" value="1"/>
</dbReference>
<dbReference type="InterPro" id="IPR001660">
    <property type="entry name" value="SAM"/>
</dbReference>
<dbReference type="InterPro" id="IPR013761">
    <property type="entry name" value="SAM/pointed_sf"/>
</dbReference>
<dbReference type="CDD" id="cd09578">
    <property type="entry name" value="SAM_Scm"/>
    <property type="match status" value="1"/>
</dbReference>
<comment type="caution">
    <text evidence="8">The sequence shown here is derived from an EMBL/GenBank/DDBJ whole genome shotgun (WGS) entry which is preliminary data.</text>
</comment>
<organism evidence="8 9">
    <name type="scientific">Ranitomeya imitator</name>
    <name type="common">mimic poison frog</name>
    <dbReference type="NCBI Taxonomy" id="111125"/>
    <lineage>
        <taxon>Eukaryota</taxon>
        <taxon>Metazoa</taxon>
        <taxon>Chordata</taxon>
        <taxon>Craniata</taxon>
        <taxon>Vertebrata</taxon>
        <taxon>Euteleostomi</taxon>
        <taxon>Amphibia</taxon>
        <taxon>Batrachia</taxon>
        <taxon>Anura</taxon>
        <taxon>Neobatrachia</taxon>
        <taxon>Hyloidea</taxon>
        <taxon>Dendrobatidae</taxon>
        <taxon>Dendrobatinae</taxon>
        <taxon>Ranitomeya</taxon>
    </lineage>
</organism>
<keyword evidence="3" id="KW-0678">Repressor</keyword>
<dbReference type="PANTHER" id="PTHR12247:SF68">
    <property type="entry name" value="POLYCOMB PROTEIN SCMH1"/>
    <property type="match status" value="1"/>
</dbReference>
<keyword evidence="9" id="KW-1185">Reference proteome</keyword>
<feature type="domain" description="SAM" evidence="7">
    <location>
        <begin position="75"/>
        <end position="140"/>
    </location>
</feature>
<proteinExistence type="inferred from homology"/>
<dbReference type="Proteomes" id="UP001176940">
    <property type="component" value="Unassembled WGS sequence"/>
</dbReference>
<dbReference type="SMART" id="SM00454">
    <property type="entry name" value="SAM"/>
    <property type="match status" value="1"/>
</dbReference>
<evidence type="ECO:0000256" key="1">
    <source>
        <dbReference type="ARBA" id="ARBA00004123"/>
    </source>
</evidence>
<evidence type="ECO:0000313" key="9">
    <source>
        <dbReference type="Proteomes" id="UP001176940"/>
    </source>
</evidence>
<protein>
    <recommendedName>
        <fullName evidence="7">SAM domain-containing protein</fullName>
    </recommendedName>
</protein>